<evidence type="ECO:0000313" key="1">
    <source>
        <dbReference type="EMBL" id="RPD38209.1"/>
    </source>
</evidence>
<gene>
    <name evidence="1" type="ORF">EG028_26480</name>
</gene>
<sequence length="132" mass="14403">MVGKGGPAEQKLESLIKDDFTGAQLAVDAEEKALDSIINRIKSLPVTGVKEGEQLKTAAINFYTAVKAMEIYARKEIEQQALSLDKDEKLSHAAQDSLLQLAIAKKEVTAAVRQKDEEFQKALQAFETANGI</sequence>
<keyword evidence="2" id="KW-1185">Reference proteome</keyword>
<evidence type="ECO:0000313" key="2">
    <source>
        <dbReference type="Proteomes" id="UP000279089"/>
    </source>
</evidence>
<accession>A0A3N4MEZ7</accession>
<dbReference type="AlphaFoldDB" id="A0A3N4MEZ7"/>
<dbReference type="EMBL" id="RMBX01000017">
    <property type="protein sequence ID" value="RPD38209.1"/>
    <property type="molecule type" value="Genomic_DNA"/>
</dbReference>
<comment type="caution">
    <text evidence="1">The sequence shown here is derived from an EMBL/GenBank/DDBJ whole genome shotgun (WGS) entry which is preliminary data.</text>
</comment>
<organism evidence="1 2">
    <name type="scientific">Chitinophaga barathri</name>
    <dbReference type="NCBI Taxonomy" id="1647451"/>
    <lineage>
        <taxon>Bacteria</taxon>
        <taxon>Pseudomonadati</taxon>
        <taxon>Bacteroidota</taxon>
        <taxon>Chitinophagia</taxon>
        <taxon>Chitinophagales</taxon>
        <taxon>Chitinophagaceae</taxon>
        <taxon>Chitinophaga</taxon>
    </lineage>
</organism>
<name>A0A3N4MEZ7_9BACT</name>
<proteinExistence type="predicted"/>
<protein>
    <submittedName>
        <fullName evidence="1">Uncharacterized protein</fullName>
    </submittedName>
</protein>
<reference evidence="2" key="1">
    <citation type="submission" date="2018-11" db="EMBL/GenBank/DDBJ databases">
        <title>Chitinophaga lutea sp.nov., isolate from arsenic contaminated soil.</title>
        <authorList>
            <person name="Zong Y."/>
        </authorList>
    </citation>
    <scope>NUCLEOTIDE SEQUENCE [LARGE SCALE GENOMIC DNA]</scope>
    <source>
        <strain evidence="2">YLT18</strain>
    </source>
</reference>
<dbReference type="Proteomes" id="UP000279089">
    <property type="component" value="Unassembled WGS sequence"/>
</dbReference>